<gene>
    <name evidence="1" type="ORF">ACFSJH_01595</name>
</gene>
<proteinExistence type="predicted"/>
<reference evidence="2" key="1">
    <citation type="journal article" date="2019" name="Int. J. Syst. Evol. Microbiol.">
        <title>The Global Catalogue of Microorganisms (GCM) 10K type strain sequencing project: providing services to taxonomists for standard genome sequencing and annotation.</title>
        <authorList>
            <consortium name="The Broad Institute Genomics Platform"/>
            <consortium name="The Broad Institute Genome Sequencing Center for Infectious Disease"/>
            <person name="Wu L."/>
            <person name="Ma J."/>
        </authorList>
    </citation>
    <scope>NUCLEOTIDE SEQUENCE [LARGE SCALE GENOMIC DNA]</scope>
    <source>
        <strain evidence="2">GH52</strain>
    </source>
</reference>
<evidence type="ECO:0000313" key="2">
    <source>
        <dbReference type="Proteomes" id="UP001597362"/>
    </source>
</evidence>
<accession>A0ABW4YG72</accession>
<sequence length="60" mass="6652">MSSNVKVPGGEEQITITLTKKELMVLTGVRFREDLSIERSARKKLQLAMEQIASQSTDSA</sequence>
<dbReference type="EMBL" id="JBHUHO010000005">
    <property type="protein sequence ID" value="MFD2114448.1"/>
    <property type="molecule type" value="Genomic_DNA"/>
</dbReference>
<name>A0ABW4YG72_9BACL</name>
<protein>
    <submittedName>
        <fullName evidence="1">Uncharacterized protein</fullName>
    </submittedName>
</protein>
<keyword evidence="2" id="KW-1185">Reference proteome</keyword>
<evidence type="ECO:0000313" key="1">
    <source>
        <dbReference type="EMBL" id="MFD2114448.1"/>
    </source>
</evidence>
<organism evidence="1 2">
    <name type="scientific">Paenibacillus yanchengensis</name>
    <dbReference type="NCBI Taxonomy" id="2035833"/>
    <lineage>
        <taxon>Bacteria</taxon>
        <taxon>Bacillati</taxon>
        <taxon>Bacillota</taxon>
        <taxon>Bacilli</taxon>
        <taxon>Bacillales</taxon>
        <taxon>Paenibacillaceae</taxon>
        <taxon>Paenibacillus</taxon>
    </lineage>
</organism>
<dbReference type="Proteomes" id="UP001597362">
    <property type="component" value="Unassembled WGS sequence"/>
</dbReference>
<dbReference type="RefSeq" id="WP_377769430.1">
    <property type="nucleotide sequence ID" value="NZ_JBHUHO010000005.1"/>
</dbReference>
<comment type="caution">
    <text evidence="1">The sequence shown here is derived from an EMBL/GenBank/DDBJ whole genome shotgun (WGS) entry which is preliminary data.</text>
</comment>